<feature type="domain" description="Helicase C-terminal" evidence="7">
    <location>
        <begin position="382"/>
        <end position="534"/>
    </location>
</feature>
<dbReference type="GO" id="GO:0005524">
    <property type="term" value="F:ATP binding"/>
    <property type="evidence" value="ECO:0007669"/>
    <property type="project" value="UniProtKB-UniRule"/>
</dbReference>
<reference evidence="10" key="2">
    <citation type="submission" date="2020-12" db="UniProtKB">
        <authorList>
            <consortium name="WormBaseParasite"/>
        </authorList>
    </citation>
    <scope>IDENTIFICATION</scope>
</reference>
<dbReference type="WBParaSite" id="SRAE_2000304200.1">
    <property type="protein sequence ID" value="SRAE_2000304200.1"/>
    <property type="gene ID" value="WBGene00263262"/>
</dbReference>
<keyword evidence="2 5" id="KW-0378">Hydrolase</keyword>
<comment type="domain">
    <text evidence="5">The Q motif is unique to and characteristic of the DEAD box family of RNA helicases and controls ATP binding and hydrolysis.</text>
</comment>
<dbReference type="GO" id="GO:0003723">
    <property type="term" value="F:RNA binding"/>
    <property type="evidence" value="ECO:0007669"/>
    <property type="project" value="UniProtKB-UniRule"/>
</dbReference>
<name>A0A090LLG5_STRRB</name>
<dbReference type="SMART" id="SM00490">
    <property type="entry name" value="HELICc"/>
    <property type="match status" value="1"/>
</dbReference>
<dbReference type="CTD" id="36380755"/>
<keyword evidence="4 5" id="KW-0694">RNA-binding</keyword>
<dbReference type="EMBL" id="LN609529">
    <property type="protein sequence ID" value="CEF68385.1"/>
    <property type="molecule type" value="Genomic_DNA"/>
</dbReference>
<dbReference type="Pfam" id="PF00271">
    <property type="entry name" value="Helicase_C"/>
    <property type="match status" value="1"/>
</dbReference>
<evidence type="ECO:0000259" key="7">
    <source>
        <dbReference type="PROSITE" id="PS51194"/>
    </source>
</evidence>
<dbReference type="Pfam" id="PF00270">
    <property type="entry name" value="DEAD"/>
    <property type="match status" value="1"/>
</dbReference>
<dbReference type="PROSITE" id="PS51192">
    <property type="entry name" value="HELICASE_ATP_BIND_1"/>
    <property type="match status" value="1"/>
</dbReference>
<dbReference type="PANTHER" id="PTHR24031">
    <property type="entry name" value="RNA HELICASE"/>
    <property type="match status" value="1"/>
</dbReference>
<dbReference type="InterPro" id="IPR001650">
    <property type="entry name" value="Helicase_C-like"/>
</dbReference>
<dbReference type="WormBase" id="SRAE_2000304200">
    <property type="protein sequence ID" value="SRP11067"/>
    <property type="gene ID" value="WBGene00263262"/>
</dbReference>
<evidence type="ECO:0000313" key="8">
    <source>
        <dbReference type="EMBL" id="CEF68385.1"/>
    </source>
</evidence>
<evidence type="ECO:0000256" key="3">
    <source>
        <dbReference type="ARBA" id="ARBA00022840"/>
    </source>
</evidence>
<evidence type="ECO:0000313" key="9">
    <source>
        <dbReference type="Proteomes" id="UP000035682"/>
    </source>
</evidence>
<dbReference type="SUPFAM" id="SSF52540">
    <property type="entry name" value="P-loop containing nucleoside triphosphate hydrolases"/>
    <property type="match status" value="2"/>
</dbReference>
<dbReference type="GO" id="GO:0016787">
    <property type="term" value="F:hydrolase activity"/>
    <property type="evidence" value="ECO:0007669"/>
    <property type="project" value="UniProtKB-KW"/>
</dbReference>
<evidence type="ECO:0000256" key="5">
    <source>
        <dbReference type="RuleBase" id="RU365068"/>
    </source>
</evidence>
<comment type="catalytic activity">
    <reaction evidence="5">
        <text>ATP + H2O = ADP + phosphate + H(+)</text>
        <dbReference type="Rhea" id="RHEA:13065"/>
        <dbReference type="ChEBI" id="CHEBI:15377"/>
        <dbReference type="ChEBI" id="CHEBI:15378"/>
        <dbReference type="ChEBI" id="CHEBI:30616"/>
        <dbReference type="ChEBI" id="CHEBI:43474"/>
        <dbReference type="ChEBI" id="CHEBI:456216"/>
        <dbReference type="EC" id="3.6.4.13"/>
    </reaction>
</comment>
<reference evidence="8 9" key="1">
    <citation type="submission" date="2014-09" db="EMBL/GenBank/DDBJ databases">
        <authorList>
            <person name="Martin A.A."/>
        </authorList>
    </citation>
    <scope>NUCLEOTIDE SEQUENCE</scope>
    <source>
        <strain evidence="9">ED321</strain>
        <strain evidence="8">ED321 Heterogonic</strain>
    </source>
</reference>
<feature type="domain" description="Helicase ATP-binding" evidence="6">
    <location>
        <begin position="150"/>
        <end position="316"/>
    </location>
</feature>
<comment type="function">
    <text evidence="5">RNA helicase.</text>
</comment>
<evidence type="ECO:0000259" key="6">
    <source>
        <dbReference type="PROSITE" id="PS51192"/>
    </source>
</evidence>
<dbReference type="GO" id="GO:0003724">
    <property type="term" value="F:RNA helicase activity"/>
    <property type="evidence" value="ECO:0007669"/>
    <property type="project" value="UniProtKB-EC"/>
</dbReference>
<comment type="similarity">
    <text evidence="5">Belongs to the DEAD box helicase family.</text>
</comment>
<keyword evidence="1 5" id="KW-0547">Nucleotide-binding</keyword>
<protein>
    <recommendedName>
        <fullName evidence="5">ATP-dependent RNA helicase</fullName>
        <ecNumber evidence="5">3.6.4.13</ecNumber>
    </recommendedName>
</protein>
<dbReference type="InterPro" id="IPR011545">
    <property type="entry name" value="DEAD/DEAH_box_helicase_dom"/>
</dbReference>
<evidence type="ECO:0000313" key="10">
    <source>
        <dbReference type="WBParaSite" id="SRAE_2000304200.1"/>
    </source>
</evidence>
<evidence type="ECO:0000313" key="11">
    <source>
        <dbReference type="WormBase" id="SRAE_2000304200"/>
    </source>
</evidence>
<dbReference type="RefSeq" id="XP_024507585.1">
    <property type="nucleotide sequence ID" value="XM_024654189.1"/>
</dbReference>
<dbReference type="SMART" id="SM00487">
    <property type="entry name" value="DEXDc"/>
    <property type="match status" value="1"/>
</dbReference>
<keyword evidence="3 5" id="KW-0067">ATP-binding</keyword>
<keyword evidence="5" id="KW-0347">Helicase</keyword>
<dbReference type="GeneID" id="36380755"/>
<gene>
    <name evidence="8 10 11" type="ORF">SRAE_2000304200</name>
</gene>
<organism evidence="8">
    <name type="scientific">Strongyloides ratti</name>
    <name type="common">Parasitic roundworm</name>
    <dbReference type="NCBI Taxonomy" id="34506"/>
    <lineage>
        <taxon>Eukaryota</taxon>
        <taxon>Metazoa</taxon>
        <taxon>Ecdysozoa</taxon>
        <taxon>Nematoda</taxon>
        <taxon>Chromadorea</taxon>
        <taxon>Rhabditida</taxon>
        <taxon>Tylenchina</taxon>
        <taxon>Panagrolaimomorpha</taxon>
        <taxon>Strongyloidoidea</taxon>
        <taxon>Strongyloididae</taxon>
        <taxon>Strongyloides</taxon>
    </lineage>
</organism>
<keyword evidence="9" id="KW-1185">Reference proteome</keyword>
<dbReference type="AlphaFoldDB" id="A0A090LLG5"/>
<proteinExistence type="inferred from homology"/>
<evidence type="ECO:0000256" key="1">
    <source>
        <dbReference type="ARBA" id="ARBA00022741"/>
    </source>
</evidence>
<accession>A0A090LLG5</accession>
<dbReference type="Gene3D" id="3.40.50.300">
    <property type="entry name" value="P-loop containing nucleotide triphosphate hydrolases"/>
    <property type="match status" value="2"/>
</dbReference>
<evidence type="ECO:0000256" key="2">
    <source>
        <dbReference type="ARBA" id="ARBA00022801"/>
    </source>
</evidence>
<evidence type="ECO:0000256" key="4">
    <source>
        <dbReference type="ARBA" id="ARBA00022884"/>
    </source>
</evidence>
<dbReference type="STRING" id="34506.A0A090LLG5"/>
<dbReference type="InterPro" id="IPR014001">
    <property type="entry name" value="Helicase_ATP-bd"/>
</dbReference>
<dbReference type="Proteomes" id="UP000035682">
    <property type="component" value="Unplaced"/>
</dbReference>
<dbReference type="EC" id="3.6.4.13" evidence="5"/>
<dbReference type="InterPro" id="IPR027417">
    <property type="entry name" value="P-loop_NTPase"/>
</dbReference>
<dbReference type="PROSITE" id="PS51194">
    <property type="entry name" value="HELICASE_CTER"/>
    <property type="match status" value="1"/>
</dbReference>
<sequence length="535" mass="61379">MAIFPDQIKISRRDGHVFHNIFPLTSDLKDSTLRIDEGKQPNAVNKSYKFFSNDNCQLNETFPFIKSESNILKGKECNKIYDKVQKYKIGYIRKDVSYNCNISTENTKFSLGDQVKLIKTWKECELIPLISMIIYKAGYKVPEEIQKYVIPLILKGKNVAVSARAGCGKSISFIISIINSIFAIKSKMGYRSVAKSPFAIIVVPTPELALQFYKIITNLTADLDISCSKVIGGIDFYSNVKEIFQGCDIVVGTMGRLYTMFLYSKLCFNLLKYLIIDELDLFVLEDNSKGLISLMNLISNNLKNLSFQVCTFMSVSSPKITAFLQNWAKNNFITIEENNEIACTEINFINNPNIIHKLYFVKGREEKPNKLLEIIKNIRTKDIVEKSISCTRIIIFTDKINWSKEIKNFICQEMPSEFCEEFNRTLSFQERTKYMKIFHMSSFEIQILVSTDILSRGISVPSFCHIINYDLPVYFKSFHHRIGRANNGMAHTLIDECDSYDCSQVPNLINLLISSNQLSLQITNKFNTMYKKVAT</sequence>